<protein>
    <submittedName>
        <fullName evidence="2">Uncharacterized protein</fullName>
    </submittedName>
</protein>
<dbReference type="EMBL" id="ML977324">
    <property type="protein sequence ID" value="KAF2114990.1"/>
    <property type="molecule type" value="Genomic_DNA"/>
</dbReference>
<name>A0A6A5Z6B0_9PLEO</name>
<accession>A0A6A5Z6B0</accession>
<feature type="region of interest" description="Disordered" evidence="1">
    <location>
        <begin position="154"/>
        <end position="177"/>
    </location>
</feature>
<evidence type="ECO:0000313" key="3">
    <source>
        <dbReference type="Proteomes" id="UP000799770"/>
    </source>
</evidence>
<organism evidence="2 3">
    <name type="scientific">Lophiotrema nucula</name>
    <dbReference type="NCBI Taxonomy" id="690887"/>
    <lineage>
        <taxon>Eukaryota</taxon>
        <taxon>Fungi</taxon>
        <taxon>Dikarya</taxon>
        <taxon>Ascomycota</taxon>
        <taxon>Pezizomycotina</taxon>
        <taxon>Dothideomycetes</taxon>
        <taxon>Pleosporomycetidae</taxon>
        <taxon>Pleosporales</taxon>
        <taxon>Lophiotremataceae</taxon>
        <taxon>Lophiotrema</taxon>
    </lineage>
</organism>
<evidence type="ECO:0000313" key="2">
    <source>
        <dbReference type="EMBL" id="KAF2114990.1"/>
    </source>
</evidence>
<dbReference type="AlphaFoldDB" id="A0A6A5Z6B0"/>
<dbReference type="Proteomes" id="UP000799770">
    <property type="component" value="Unassembled WGS sequence"/>
</dbReference>
<sequence length="292" mass="32635">MRRPWKREAASSYKLRMVSEMLLCEFQSHPASGVGAVGEYGVWSPFQTSETCQHRRQAWSPGSARQVTLLRLSRSDDTSCVGCACHVRSPGKARPAYYWRPPRAAQDAAKRCKARRRVGGFHSWIWNTFWAIQTRVIDLWSKRAAAPLRAALAQEREKRSQRGLPSNEPGTSRTLDHACKVEDGAEAQKMSPKSIRTILSIPWPRGAARSRDRRRILSQIQYTHGAGALKDASERAGRLLSYDGLDCLFLPADMLRPFPPRAITVSFCSLKPATPAAIPSARVERTAMFTTG</sequence>
<gene>
    <name evidence="2" type="ORF">BDV96DRAFT_660392</name>
</gene>
<proteinExistence type="predicted"/>
<keyword evidence="3" id="KW-1185">Reference proteome</keyword>
<reference evidence="2" key="1">
    <citation type="journal article" date="2020" name="Stud. Mycol.">
        <title>101 Dothideomycetes genomes: a test case for predicting lifestyles and emergence of pathogens.</title>
        <authorList>
            <person name="Haridas S."/>
            <person name="Albert R."/>
            <person name="Binder M."/>
            <person name="Bloem J."/>
            <person name="Labutti K."/>
            <person name="Salamov A."/>
            <person name="Andreopoulos B."/>
            <person name="Baker S."/>
            <person name="Barry K."/>
            <person name="Bills G."/>
            <person name="Bluhm B."/>
            <person name="Cannon C."/>
            <person name="Castanera R."/>
            <person name="Culley D."/>
            <person name="Daum C."/>
            <person name="Ezra D."/>
            <person name="Gonzalez J."/>
            <person name="Henrissat B."/>
            <person name="Kuo A."/>
            <person name="Liang C."/>
            <person name="Lipzen A."/>
            <person name="Lutzoni F."/>
            <person name="Magnuson J."/>
            <person name="Mondo S."/>
            <person name="Nolan M."/>
            <person name="Ohm R."/>
            <person name="Pangilinan J."/>
            <person name="Park H.-J."/>
            <person name="Ramirez L."/>
            <person name="Alfaro M."/>
            <person name="Sun H."/>
            <person name="Tritt A."/>
            <person name="Yoshinaga Y."/>
            <person name="Zwiers L.-H."/>
            <person name="Turgeon B."/>
            <person name="Goodwin S."/>
            <person name="Spatafora J."/>
            <person name="Crous P."/>
            <person name="Grigoriev I."/>
        </authorList>
    </citation>
    <scope>NUCLEOTIDE SEQUENCE</scope>
    <source>
        <strain evidence="2">CBS 627.86</strain>
    </source>
</reference>
<evidence type="ECO:0000256" key="1">
    <source>
        <dbReference type="SAM" id="MobiDB-lite"/>
    </source>
</evidence>